<name>A0A919E9P3_9ACTN</name>
<reference evidence="2" key="2">
    <citation type="submission" date="2020-09" db="EMBL/GenBank/DDBJ databases">
        <authorList>
            <person name="Sun Q."/>
            <person name="Ohkuma M."/>
        </authorList>
    </citation>
    <scope>NUCLEOTIDE SEQUENCE</scope>
    <source>
        <strain evidence="2">JCM 4477</strain>
    </source>
</reference>
<evidence type="ECO:0000313" key="3">
    <source>
        <dbReference type="Proteomes" id="UP000630718"/>
    </source>
</evidence>
<dbReference type="Proteomes" id="UP000630718">
    <property type="component" value="Unassembled WGS sequence"/>
</dbReference>
<dbReference type="AlphaFoldDB" id="A0A919E9P3"/>
<evidence type="ECO:0000313" key="2">
    <source>
        <dbReference type="EMBL" id="GHF32014.1"/>
    </source>
</evidence>
<evidence type="ECO:0000256" key="1">
    <source>
        <dbReference type="SAM" id="MobiDB-lite"/>
    </source>
</evidence>
<accession>A0A919E9P3</accession>
<protein>
    <submittedName>
        <fullName evidence="2">Uncharacterized protein</fullName>
    </submittedName>
</protein>
<dbReference type="EMBL" id="BNBI01000021">
    <property type="protein sequence ID" value="GHF32014.1"/>
    <property type="molecule type" value="Genomic_DNA"/>
</dbReference>
<comment type="caution">
    <text evidence="2">The sequence shown here is derived from an EMBL/GenBank/DDBJ whole genome shotgun (WGS) entry which is preliminary data.</text>
</comment>
<gene>
    <name evidence="2" type="ORF">GCM10018772_67190</name>
</gene>
<feature type="region of interest" description="Disordered" evidence="1">
    <location>
        <begin position="1"/>
        <end position="56"/>
    </location>
</feature>
<organism evidence="2 3">
    <name type="scientific">Streptomyces fumanus</name>
    <dbReference type="NCBI Taxonomy" id="67302"/>
    <lineage>
        <taxon>Bacteria</taxon>
        <taxon>Bacillati</taxon>
        <taxon>Actinomycetota</taxon>
        <taxon>Actinomycetes</taxon>
        <taxon>Kitasatosporales</taxon>
        <taxon>Streptomycetaceae</taxon>
        <taxon>Streptomyces</taxon>
    </lineage>
</organism>
<proteinExistence type="predicted"/>
<keyword evidence="3" id="KW-1185">Reference proteome</keyword>
<sequence length="71" mass="7185">MAAGSGCRTAFAESAPGAVAGGADRDRARENAGTMTDHLGCGPVTGRAVDRRSSLRRPAGRAVLEFPASGR</sequence>
<reference evidence="2" key="1">
    <citation type="journal article" date="2014" name="Int. J. Syst. Evol. Microbiol.">
        <title>Complete genome sequence of Corynebacterium casei LMG S-19264T (=DSM 44701T), isolated from a smear-ripened cheese.</title>
        <authorList>
            <consortium name="US DOE Joint Genome Institute (JGI-PGF)"/>
            <person name="Walter F."/>
            <person name="Albersmeier A."/>
            <person name="Kalinowski J."/>
            <person name="Ruckert C."/>
        </authorList>
    </citation>
    <scope>NUCLEOTIDE SEQUENCE</scope>
    <source>
        <strain evidence="2">JCM 4477</strain>
    </source>
</reference>